<dbReference type="Gene3D" id="3.30.499.10">
    <property type="entry name" value="Aconitase, domain 3"/>
    <property type="match status" value="1"/>
</dbReference>
<evidence type="ECO:0000256" key="1">
    <source>
        <dbReference type="ARBA" id="ARBA00012926"/>
    </source>
</evidence>
<evidence type="ECO:0000313" key="7">
    <source>
        <dbReference type="EMBL" id="CBA33194.1"/>
    </source>
</evidence>
<evidence type="ECO:0000256" key="2">
    <source>
        <dbReference type="ARBA" id="ARBA00022723"/>
    </source>
</evidence>
<keyword evidence="3" id="KW-0408">Iron</keyword>
<dbReference type="InterPro" id="IPR001030">
    <property type="entry name" value="Acoase/IPM_deHydtase_lsu_aba"/>
</dbReference>
<sequence>MPHAFASTLRPFETASGKAGQLYSLPHLARQFPNIRRLPLSLRIVLESVLRNCDGRKLTPSHVAQLANWQPQAERTAEIPFVVSRVVLQDFTGVPLLADLAAMRSTAAALGADPARIEPLVPVDLVVDHSIMVDDYGHKNSLDLNMRLEFQRNRERYEFMKWGMQAFDTFGVCRRALASCTR</sequence>
<keyword evidence="7" id="KW-0456">Lyase</keyword>
<keyword evidence="4" id="KW-0411">Iron-sulfur</keyword>
<feature type="domain" description="Aconitase/3-isopropylmalate dehydratase large subunit alpha/beta/alpha" evidence="6">
    <location>
        <begin position="70"/>
        <end position="170"/>
    </location>
</feature>
<dbReference type="EMBL" id="FN543108">
    <property type="protein sequence ID" value="CBA33194.1"/>
    <property type="molecule type" value="Genomic_DNA"/>
</dbReference>
<evidence type="ECO:0000256" key="4">
    <source>
        <dbReference type="ARBA" id="ARBA00023014"/>
    </source>
</evidence>
<dbReference type="AlphaFoldDB" id="C9YG84"/>
<proteinExistence type="predicted"/>
<name>C9YG84_CURXX</name>
<comment type="catalytic activity">
    <reaction evidence="5">
        <text>citrate = D-threo-isocitrate</text>
        <dbReference type="Rhea" id="RHEA:10336"/>
        <dbReference type="ChEBI" id="CHEBI:15562"/>
        <dbReference type="ChEBI" id="CHEBI:16947"/>
        <dbReference type="EC" id="4.2.1.3"/>
    </reaction>
</comment>
<reference evidence="7" key="1">
    <citation type="journal article" date="2010" name="Nature">
        <title>The Dynamic genome of Hydra.</title>
        <authorList>
            <person name="Chapman J.A."/>
            <person name="Kirkness E.F."/>
            <person name="Simakov O."/>
            <person name="Hampson S.E."/>
            <person name="Mitros T."/>
            <person name="Weinmaier T."/>
            <person name="Rattei T."/>
            <person name="Balasubramanian P.G."/>
            <person name="Borman J."/>
            <person name="Busam D."/>
            <person name="Disbennett K."/>
            <person name="Pfannkoch C."/>
            <person name="Sumin N."/>
            <person name="Sutton G."/>
            <person name="Viswanathan L."/>
            <person name="Walenz B."/>
            <person name="Goodstein D.M."/>
            <person name="Hellsten U."/>
            <person name="Kawashima T."/>
            <person name="Prochnik S.E."/>
            <person name="Putnam N.H."/>
            <person name="Shu S."/>
            <person name="Blumberg B."/>
            <person name="Dana C.E."/>
            <person name="Gee L."/>
            <person name="Kibler D.F."/>
            <person name="Law L."/>
            <person name="Lindgens D."/>
            <person name="Martinez D.E."/>
            <person name="Peng J."/>
            <person name="Wigge P.A."/>
            <person name="Bertulat B."/>
            <person name="Guder C."/>
            <person name="Nakamura Y."/>
            <person name="Ozbek S."/>
            <person name="Watanabe H."/>
            <person name="Khalturin K."/>
            <person name="Hemmrich G."/>
            <person name="Franke A."/>
            <person name="Augustin R."/>
            <person name="Fraune S."/>
            <person name="Hayakawa E."/>
            <person name="Hayakawa S."/>
            <person name="Hirose M."/>
            <person name="Hwang J."/>
            <person name="Ikeo K."/>
            <person name="Nishimiya-Fujisawa C."/>
            <person name="Ogura A."/>
            <person name="Takahashi T."/>
            <person name="Steinmetz P.R."/>
            <person name="Zhang X."/>
            <person name="Aufschnaiter R."/>
            <person name="Eder M.K."/>
            <person name="Gorny A.K."/>
            <person name="Salvenmoser W."/>
            <person name="Heimberg A.M."/>
            <person name="Wheeler B.M."/>
            <person name="Peterson K.J."/>
            <person name="Boettger A."/>
            <person name="Tischler P."/>
            <person name="Wolf A."/>
            <person name="Gojobori T."/>
            <person name="Remington K.A."/>
            <person name="Strausberg R.L."/>
            <person name="Venter J."/>
            <person name="Technau U."/>
            <person name="Hobmayer B."/>
            <person name="Bosch T.C."/>
            <person name="Holstein T.W."/>
            <person name="Fujisawa T."/>
            <person name="Bode H.R."/>
            <person name="David C.N."/>
            <person name="Rokhsar D.S."/>
            <person name="Steele R.E."/>
        </authorList>
    </citation>
    <scope>NUCLEOTIDE SEQUENCE</scope>
</reference>
<dbReference type="GO" id="GO:0051536">
    <property type="term" value="F:iron-sulfur cluster binding"/>
    <property type="evidence" value="ECO:0007669"/>
    <property type="project" value="UniProtKB-KW"/>
</dbReference>
<gene>
    <name evidence="7" type="ORF">Csp_B17840</name>
</gene>
<dbReference type="EC" id="4.2.1.3" evidence="1"/>
<dbReference type="Pfam" id="PF00330">
    <property type="entry name" value="Aconitase"/>
    <property type="match status" value="1"/>
</dbReference>
<dbReference type="InterPro" id="IPR006249">
    <property type="entry name" value="Aconitase/IRP2"/>
</dbReference>
<dbReference type="GO" id="GO:0003994">
    <property type="term" value="F:aconitate hydratase activity"/>
    <property type="evidence" value="ECO:0007669"/>
    <property type="project" value="UniProtKB-EC"/>
</dbReference>
<evidence type="ECO:0000256" key="3">
    <source>
        <dbReference type="ARBA" id="ARBA00023004"/>
    </source>
</evidence>
<dbReference type="InterPro" id="IPR015931">
    <property type="entry name" value="Acnase/IPM_dHydase_lsu_aba_1/3"/>
</dbReference>
<organism evidence="7">
    <name type="scientific">Curvibacter symbiont subsp. Hydra magnipapillata</name>
    <dbReference type="NCBI Taxonomy" id="667019"/>
    <lineage>
        <taxon>Bacteria</taxon>
        <taxon>Pseudomonadati</taxon>
        <taxon>Pseudomonadota</taxon>
        <taxon>Betaproteobacteria</taxon>
        <taxon>Burkholderiales</taxon>
        <taxon>Comamonadaceae</taxon>
        <taxon>Curvibacter</taxon>
    </lineage>
</organism>
<dbReference type="SUPFAM" id="SSF53732">
    <property type="entry name" value="Aconitase iron-sulfur domain"/>
    <property type="match status" value="1"/>
</dbReference>
<accession>C9YG84</accession>
<evidence type="ECO:0000259" key="6">
    <source>
        <dbReference type="Pfam" id="PF00330"/>
    </source>
</evidence>
<keyword evidence="2" id="KW-0479">Metal-binding</keyword>
<dbReference type="InterPro" id="IPR036008">
    <property type="entry name" value="Aconitase_4Fe-4S_dom"/>
</dbReference>
<protein>
    <recommendedName>
        <fullName evidence="1">aconitate hydratase</fullName>
        <ecNumber evidence="1">4.2.1.3</ecNumber>
    </recommendedName>
</protein>
<evidence type="ECO:0000256" key="5">
    <source>
        <dbReference type="ARBA" id="ARBA00023501"/>
    </source>
</evidence>
<dbReference type="GO" id="GO:0046872">
    <property type="term" value="F:metal ion binding"/>
    <property type="evidence" value="ECO:0007669"/>
    <property type="project" value="UniProtKB-KW"/>
</dbReference>
<dbReference type="PANTHER" id="PTHR11670">
    <property type="entry name" value="ACONITASE/IRON-RESPONSIVE ELEMENT FAMILY MEMBER"/>
    <property type="match status" value="1"/>
</dbReference>